<sequence>MGCVAHPPEGVCPALLARAYADLKEACRKALKLANAAHFRCMGGRSLGLGWARQVVHLLPRLASPDPCLASMSSASTFVLLLTVEQDLAVSSVPHHDRDSQVEDLRMGLWPPTAGQGLLGLPHPHSCASGVVGWCLQ</sequence>
<comment type="caution">
    <text evidence="1">The sequence shown here is derived from an EMBL/GenBank/DDBJ whole genome shotgun (WGS) entry which is preliminary data.</text>
</comment>
<dbReference type="AlphaFoldDB" id="A0A8J5CSZ0"/>
<evidence type="ECO:0000313" key="1">
    <source>
        <dbReference type="EMBL" id="KAG0718682.1"/>
    </source>
</evidence>
<name>A0A8J5CSZ0_CHIOP</name>
<dbReference type="EMBL" id="JACEEZ010015684">
    <property type="protein sequence ID" value="KAG0718682.1"/>
    <property type="molecule type" value="Genomic_DNA"/>
</dbReference>
<organism evidence="1 2">
    <name type="scientific">Chionoecetes opilio</name>
    <name type="common">Atlantic snow crab</name>
    <name type="synonym">Cancer opilio</name>
    <dbReference type="NCBI Taxonomy" id="41210"/>
    <lineage>
        <taxon>Eukaryota</taxon>
        <taxon>Metazoa</taxon>
        <taxon>Ecdysozoa</taxon>
        <taxon>Arthropoda</taxon>
        <taxon>Crustacea</taxon>
        <taxon>Multicrustacea</taxon>
        <taxon>Malacostraca</taxon>
        <taxon>Eumalacostraca</taxon>
        <taxon>Eucarida</taxon>
        <taxon>Decapoda</taxon>
        <taxon>Pleocyemata</taxon>
        <taxon>Brachyura</taxon>
        <taxon>Eubrachyura</taxon>
        <taxon>Majoidea</taxon>
        <taxon>Majidae</taxon>
        <taxon>Chionoecetes</taxon>
    </lineage>
</organism>
<dbReference type="Proteomes" id="UP000770661">
    <property type="component" value="Unassembled WGS sequence"/>
</dbReference>
<reference evidence="1" key="1">
    <citation type="submission" date="2020-07" db="EMBL/GenBank/DDBJ databases">
        <title>The High-quality genome of the commercially important snow crab, Chionoecetes opilio.</title>
        <authorList>
            <person name="Jeong J.-H."/>
            <person name="Ryu S."/>
        </authorList>
    </citation>
    <scope>NUCLEOTIDE SEQUENCE</scope>
    <source>
        <strain evidence="1">MADBK_172401_WGS</strain>
        <tissue evidence="1">Digestive gland</tissue>
    </source>
</reference>
<proteinExistence type="predicted"/>
<gene>
    <name evidence="1" type="ORF">GWK47_051971</name>
</gene>
<evidence type="ECO:0000313" key="2">
    <source>
        <dbReference type="Proteomes" id="UP000770661"/>
    </source>
</evidence>
<accession>A0A8J5CSZ0</accession>
<keyword evidence="2" id="KW-1185">Reference proteome</keyword>
<protein>
    <submittedName>
        <fullName evidence="1">Uncharacterized protein</fullName>
    </submittedName>
</protein>